<dbReference type="VEuPathDB" id="FungiDB:PHYBLDRAFT_186493"/>
<accession>A0A162U9X2</accession>
<dbReference type="Gene3D" id="1.25.40.10">
    <property type="entry name" value="Tetratricopeptide repeat domain"/>
    <property type="match status" value="6"/>
</dbReference>
<dbReference type="PANTHER" id="PTHR15704">
    <property type="entry name" value="SUPERKILLER 3 PROTEIN-RELATED"/>
    <property type="match status" value="1"/>
</dbReference>
<dbReference type="InterPro" id="IPR011990">
    <property type="entry name" value="TPR-like_helical_dom_sf"/>
</dbReference>
<evidence type="ECO:0000256" key="1">
    <source>
        <dbReference type="ARBA" id="ARBA00022737"/>
    </source>
</evidence>
<dbReference type="InParanoid" id="A0A162U9X2"/>
<dbReference type="InterPro" id="IPR019734">
    <property type="entry name" value="TPR_rpt"/>
</dbReference>
<name>A0A162U9X2_PHYB8</name>
<dbReference type="PANTHER" id="PTHR15704:SF7">
    <property type="entry name" value="SUPERKILLER COMPLEX PROTEIN 3"/>
    <property type="match status" value="1"/>
</dbReference>
<dbReference type="SUPFAM" id="SSF48452">
    <property type="entry name" value="TPR-like"/>
    <property type="match status" value="4"/>
</dbReference>
<dbReference type="STRING" id="763407.A0A162U9X2"/>
<dbReference type="GeneID" id="29000159"/>
<dbReference type="InterPro" id="IPR040962">
    <property type="entry name" value="TPR_22"/>
</dbReference>
<dbReference type="GO" id="GO:0006401">
    <property type="term" value="P:RNA catabolic process"/>
    <property type="evidence" value="ECO:0007669"/>
    <property type="project" value="InterPro"/>
</dbReference>
<dbReference type="OrthoDB" id="421075at2759"/>
<evidence type="ECO:0000313" key="5">
    <source>
        <dbReference type="Proteomes" id="UP000077315"/>
    </source>
</evidence>
<dbReference type="EMBL" id="KV440978">
    <property type="protein sequence ID" value="OAD74652.1"/>
    <property type="molecule type" value="Genomic_DNA"/>
</dbReference>
<feature type="repeat" description="TPR" evidence="3">
    <location>
        <begin position="593"/>
        <end position="626"/>
    </location>
</feature>
<dbReference type="Proteomes" id="UP000077315">
    <property type="component" value="Unassembled WGS sequence"/>
</dbReference>
<dbReference type="GO" id="GO:0055087">
    <property type="term" value="C:Ski complex"/>
    <property type="evidence" value="ECO:0007669"/>
    <property type="project" value="InterPro"/>
</dbReference>
<keyword evidence="2 3" id="KW-0802">TPR repeat</keyword>
<keyword evidence="1" id="KW-0677">Repeat</keyword>
<evidence type="ECO:0000256" key="3">
    <source>
        <dbReference type="PROSITE-ProRule" id="PRU00339"/>
    </source>
</evidence>
<dbReference type="InterPro" id="IPR039226">
    <property type="entry name" value="Ski3/TTC37"/>
</dbReference>
<gene>
    <name evidence="4" type="ORF">PHYBLDRAFT_186493</name>
</gene>
<feature type="repeat" description="TPR" evidence="3">
    <location>
        <begin position="37"/>
        <end position="70"/>
    </location>
</feature>
<feature type="repeat" description="TPR" evidence="3">
    <location>
        <begin position="929"/>
        <end position="962"/>
    </location>
</feature>
<protein>
    <recommendedName>
        <fullName evidence="6">Superkiller protein 3</fullName>
    </recommendedName>
</protein>
<evidence type="ECO:0000313" key="4">
    <source>
        <dbReference type="EMBL" id="OAD74652.1"/>
    </source>
</evidence>
<organism evidence="4 5">
    <name type="scientific">Phycomyces blakesleeanus (strain ATCC 8743b / DSM 1359 / FGSC 10004 / NBRC 33097 / NRRL 1555)</name>
    <dbReference type="NCBI Taxonomy" id="763407"/>
    <lineage>
        <taxon>Eukaryota</taxon>
        <taxon>Fungi</taxon>
        <taxon>Fungi incertae sedis</taxon>
        <taxon>Mucoromycota</taxon>
        <taxon>Mucoromycotina</taxon>
        <taxon>Mucoromycetes</taxon>
        <taxon>Mucorales</taxon>
        <taxon>Phycomycetaceae</taxon>
        <taxon>Phycomyces</taxon>
    </lineage>
</organism>
<keyword evidence="5" id="KW-1185">Reference proteome</keyword>
<reference evidence="5" key="1">
    <citation type="submission" date="2015-06" db="EMBL/GenBank/DDBJ databases">
        <title>Expansion of signal transduction pathways in fungi by whole-genome duplication.</title>
        <authorList>
            <consortium name="DOE Joint Genome Institute"/>
            <person name="Corrochano L.M."/>
            <person name="Kuo A."/>
            <person name="Marcet-Houben M."/>
            <person name="Polaino S."/>
            <person name="Salamov A."/>
            <person name="Villalobos J.M."/>
            <person name="Alvarez M.I."/>
            <person name="Avalos J."/>
            <person name="Benito E.P."/>
            <person name="Benoit I."/>
            <person name="Burger G."/>
            <person name="Camino L.P."/>
            <person name="Canovas D."/>
            <person name="Cerda-Olmedo E."/>
            <person name="Cheng J.-F."/>
            <person name="Dominguez A."/>
            <person name="Elias M."/>
            <person name="Eslava A.P."/>
            <person name="Glaser F."/>
            <person name="Grimwood J."/>
            <person name="Gutierrez G."/>
            <person name="Heitman J."/>
            <person name="Henrissat B."/>
            <person name="Iturriaga E.A."/>
            <person name="Lang B.F."/>
            <person name="Lavin J.L."/>
            <person name="Lee S."/>
            <person name="Li W."/>
            <person name="Lindquist E."/>
            <person name="Lopez-Garcia S."/>
            <person name="Luque E.M."/>
            <person name="Marcos A.T."/>
            <person name="Martin J."/>
            <person name="McCluskey K."/>
            <person name="Medina H.R."/>
            <person name="Miralles-Duran A."/>
            <person name="Miyazaki A."/>
            <person name="Munoz-Torres E."/>
            <person name="Oguiza J.A."/>
            <person name="Ohm R."/>
            <person name="Olmedo M."/>
            <person name="Orejas M."/>
            <person name="Ortiz-Castellanos L."/>
            <person name="Pisabarro A.G."/>
            <person name="Rodriguez-Romero J."/>
            <person name="Ruiz-Herrera J."/>
            <person name="Ruiz-Vazquez R."/>
            <person name="Sanz C."/>
            <person name="Schackwitz W."/>
            <person name="Schmutz J."/>
            <person name="Shahriari M."/>
            <person name="Shelest E."/>
            <person name="Silva-Franco F."/>
            <person name="Soanes D."/>
            <person name="Syed K."/>
            <person name="Tagua V.G."/>
            <person name="Talbot N.J."/>
            <person name="Thon M."/>
            <person name="De vries R.P."/>
            <person name="Wiebenga A."/>
            <person name="Yadav J.S."/>
            <person name="Braun E.L."/>
            <person name="Baker S."/>
            <person name="Garre V."/>
            <person name="Horwitz B."/>
            <person name="Torres-Martinez S."/>
            <person name="Idnurm A."/>
            <person name="Herrera-Estrella A."/>
            <person name="Gabaldon T."/>
            <person name="Grigoriev I.V."/>
        </authorList>
    </citation>
    <scope>NUCLEOTIDE SEQUENCE [LARGE SCALE GENOMIC DNA]</scope>
    <source>
        <strain evidence="5">NRRL 1555(-)</strain>
    </source>
</reference>
<evidence type="ECO:0008006" key="6">
    <source>
        <dbReference type="Google" id="ProtNLM"/>
    </source>
</evidence>
<dbReference type="FunCoup" id="A0A162U9X2">
    <property type="interactions" value="295"/>
</dbReference>
<evidence type="ECO:0000256" key="2">
    <source>
        <dbReference type="ARBA" id="ARBA00022803"/>
    </source>
</evidence>
<dbReference type="Pfam" id="PF18833">
    <property type="entry name" value="TPR_22"/>
    <property type="match status" value="1"/>
</dbReference>
<dbReference type="RefSeq" id="XP_018292692.1">
    <property type="nucleotide sequence ID" value="XM_018439253.1"/>
</dbReference>
<dbReference type="Pfam" id="PF13432">
    <property type="entry name" value="TPR_16"/>
    <property type="match status" value="1"/>
</dbReference>
<feature type="repeat" description="TPR" evidence="3">
    <location>
        <begin position="627"/>
        <end position="660"/>
    </location>
</feature>
<sequence length="1363" mass="153232">MNSKADLKLAREAIGAKKYGEAIRACKRVLMWESGNYNALVFLGVAHANLDEDEDAEESYKRAIEINDTQMLAWQGLLSFYEKRGRYKDVVNTINHLLPRVVKSGEGNRLADYLNKLLDIYGSKEKDEEKYIEIMKYFLPGSKYYDLVKTASDIPHPLDIWKTLVAKTEDEEAKLIESRIHSRRFMVSAGPLSQVTAEVEAQVYGNSKLGEMYETMLSLNPNNMEELQIKLLNFWRKKLAGVPDKAELYEKIAKMAKTLVNLKAKDPLPYELIIEMSDVENADQYDEDILTYLCENYPETGLAKLAQGYSLYKQQKTDEAFDFFGDGLDLSPRSLYGYQCLSQIYYESKEFDNGLEYATRGRELVNELAKETGKILKNVLLSMELFMAHCYRQLDAKYYPDAMKLYKKILDTYPDQLSALEGSGLILCSDKKYDEALVCFEKVYASDPTRHIALAEIGWIYCEKEAYERAIEYISSAIEKSGDVTEYYYRLGRVYWAMGGEYQQDPGYAFKYFLQAAKIDPQFAGGFAYLGHYYRIVKHDHTRAKKCYQKAYLINPLDVDIAFQLSEYYISDKEGSKAEEIFRQITELVPKTSWAWRRLGYATMNVDNYSEAITCFQKALRTDTSDVRCWEGLAEAYAHEGRYVAALRAFERATDLDPLSIHANHQKALVKQKVGMLEEAISGFLETLALAEKKYQSSYMPSILGLADTYLDRAREDFQQGFFGRTATECGLVIQTALTGLQQDPSVMCLWKLIGDACVMYRLVPSYLSLCAYEPLQQAMLLLEESPHKKLGLPEDESSKLVDDFTQLDVSPEEGEFYLPPKTVLDVVYSCAGVSYKQAIVLCRNHPAIAPAYWHDTALVYHWMAENNLAEATHDGLSDMAIKCIRMALKIEPAQYLYWNALGVISMRRYPKLSQHALIKAMEYSNRSAAPWTNYGFLCLSLEDYELANQAFETAHSLDPEWISAWVGQAYVASLWGTDAAAIFEHAFESSNGSALEASYGYADTVFTQLSVTGNAPDGASLLSPAFALQKLTEQKLNDALALNLLGLLLERLGQFERAAEAFAGAILALETQAEQGRIGEIELKKRMTKVHGNLGRTLCASGDFSGAIASYNSALAMGGTEGSARTYCQLGAGIAYYFEDQLEESLGMFETALNETESDPLLRQDVVVLLSKVLWALGGDEQREVAKEQLFSSIADNPNYLPAIFSLCVMGMLEDDSTLTGAALQELAKVSVSDAFESDKEQWIPWLFSRFYKLQGSQAQASRSIAKSVHQLPWLALLWRNLASDLVNSSSDSRGNVLQTMTSSALAITLGEKNPSAEDKAIAYECVARASKGQKAIRESQRAIMAAPWRLSSWQILATSIQ</sequence>
<dbReference type="PROSITE" id="PS50005">
    <property type="entry name" value="TPR"/>
    <property type="match status" value="4"/>
</dbReference>
<dbReference type="Pfam" id="PF14559">
    <property type="entry name" value="TPR_19"/>
    <property type="match status" value="1"/>
</dbReference>
<proteinExistence type="predicted"/>
<dbReference type="SMART" id="SM00028">
    <property type="entry name" value="TPR"/>
    <property type="match status" value="17"/>
</dbReference>